<gene>
    <name evidence="3" type="ORF">CSSPTR1EN2_LOCUS12258</name>
</gene>
<evidence type="ECO:0000313" key="4">
    <source>
        <dbReference type="Proteomes" id="UP001497512"/>
    </source>
</evidence>
<protein>
    <submittedName>
        <fullName evidence="3">Uncharacterized protein</fullName>
    </submittedName>
</protein>
<keyword evidence="1" id="KW-0175">Coiled coil</keyword>
<name>A0ABP0U7G3_9BRYO</name>
<reference evidence="3" key="1">
    <citation type="submission" date="2024-02" db="EMBL/GenBank/DDBJ databases">
        <authorList>
            <consortium name="ELIXIR-Norway"/>
            <consortium name="Elixir Norway"/>
        </authorList>
    </citation>
    <scope>NUCLEOTIDE SEQUENCE</scope>
</reference>
<evidence type="ECO:0000313" key="3">
    <source>
        <dbReference type="EMBL" id="CAK9214491.1"/>
    </source>
</evidence>
<feature type="region of interest" description="Disordered" evidence="2">
    <location>
        <begin position="202"/>
        <end position="222"/>
    </location>
</feature>
<sequence>MAPQFPAEAMNQLEAAEHGGSAYVEEVDAVTLDLIGNRTTAADHEIAALEQQQPGNIINPRADSHDRVDDDAELQHQLNAVHDPAALSSIPEDGPVLPREVMNPAADFAQLGESEEAVASEAAGQIDERREQAIVELNNWFDETEWPALNSSRRTHDPAESKMPVAQPVITSMTEEKNRLQAEVEKLRGDRVGNAAMFQAKKTETSTKDGSTLVSGSLVHQQPGPSYEITPNQTSLDSLQSRVKDLTRKLREAEEKAKQLVGTSAGSYCVAVIL</sequence>
<accession>A0ABP0U7G3</accession>
<dbReference type="EMBL" id="OZ019894">
    <property type="protein sequence ID" value="CAK9214491.1"/>
    <property type="molecule type" value="Genomic_DNA"/>
</dbReference>
<evidence type="ECO:0000256" key="1">
    <source>
        <dbReference type="SAM" id="Coils"/>
    </source>
</evidence>
<evidence type="ECO:0000256" key="2">
    <source>
        <dbReference type="SAM" id="MobiDB-lite"/>
    </source>
</evidence>
<keyword evidence="4" id="KW-1185">Reference proteome</keyword>
<proteinExistence type="predicted"/>
<feature type="coiled-coil region" evidence="1">
    <location>
        <begin position="236"/>
        <end position="263"/>
    </location>
</feature>
<organism evidence="3 4">
    <name type="scientific">Sphagnum troendelagicum</name>
    <dbReference type="NCBI Taxonomy" id="128251"/>
    <lineage>
        <taxon>Eukaryota</taxon>
        <taxon>Viridiplantae</taxon>
        <taxon>Streptophyta</taxon>
        <taxon>Embryophyta</taxon>
        <taxon>Bryophyta</taxon>
        <taxon>Sphagnophytina</taxon>
        <taxon>Sphagnopsida</taxon>
        <taxon>Sphagnales</taxon>
        <taxon>Sphagnaceae</taxon>
        <taxon>Sphagnum</taxon>
    </lineage>
</organism>
<feature type="compositionally biased region" description="Polar residues" evidence="2">
    <location>
        <begin position="208"/>
        <end position="222"/>
    </location>
</feature>
<dbReference type="Proteomes" id="UP001497512">
    <property type="component" value="Chromosome 2"/>
</dbReference>